<dbReference type="EMBL" id="BARU01017682">
    <property type="protein sequence ID" value="GAH61633.1"/>
    <property type="molecule type" value="Genomic_DNA"/>
</dbReference>
<dbReference type="AlphaFoldDB" id="X1IVS0"/>
<evidence type="ECO:0000313" key="1">
    <source>
        <dbReference type="EMBL" id="GAH61633.1"/>
    </source>
</evidence>
<proteinExistence type="predicted"/>
<organism evidence="1">
    <name type="scientific">marine sediment metagenome</name>
    <dbReference type="NCBI Taxonomy" id="412755"/>
    <lineage>
        <taxon>unclassified sequences</taxon>
        <taxon>metagenomes</taxon>
        <taxon>ecological metagenomes</taxon>
    </lineage>
</organism>
<protein>
    <submittedName>
        <fullName evidence="1">Uncharacterized protein</fullName>
    </submittedName>
</protein>
<accession>X1IVS0</accession>
<comment type="caution">
    <text evidence="1">The sequence shown here is derived from an EMBL/GenBank/DDBJ whole genome shotgun (WGS) entry which is preliminary data.</text>
</comment>
<name>X1IVS0_9ZZZZ</name>
<reference evidence="1" key="1">
    <citation type="journal article" date="2014" name="Front. Microbiol.">
        <title>High frequency of phylogenetically diverse reductive dehalogenase-homologous genes in deep subseafloor sedimentary metagenomes.</title>
        <authorList>
            <person name="Kawai M."/>
            <person name="Futagami T."/>
            <person name="Toyoda A."/>
            <person name="Takaki Y."/>
            <person name="Nishi S."/>
            <person name="Hori S."/>
            <person name="Arai W."/>
            <person name="Tsubouchi T."/>
            <person name="Morono Y."/>
            <person name="Uchiyama I."/>
            <person name="Ito T."/>
            <person name="Fujiyama A."/>
            <person name="Inagaki F."/>
            <person name="Takami H."/>
        </authorList>
    </citation>
    <scope>NUCLEOTIDE SEQUENCE</scope>
    <source>
        <strain evidence="1">Expedition CK06-06</strain>
    </source>
</reference>
<sequence>MSIDSPATYGEHYWKMQVDAQRLTAEDTEKELAAMASRLMSSLHLREFLPEEFELLFGDIEAPAGAFLGDVGGRFVSEVADGAVSRAANPFFRGNGLSCLSMDTDQKNDT</sequence>
<gene>
    <name evidence="1" type="ORF">S03H2_29310</name>
</gene>